<dbReference type="Gene3D" id="3.40.50.1820">
    <property type="entry name" value="alpha/beta hydrolase"/>
    <property type="match status" value="1"/>
</dbReference>
<dbReference type="InterPro" id="IPR009081">
    <property type="entry name" value="PP-bd_ACP"/>
</dbReference>
<dbReference type="CDD" id="cd12117">
    <property type="entry name" value="A_NRPS_Srf_like"/>
    <property type="match status" value="2"/>
</dbReference>
<dbReference type="PANTHER" id="PTHR45527:SF1">
    <property type="entry name" value="FATTY ACID SYNTHASE"/>
    <property type="match status" value="1"/>
</dbReference>
<dbReference type="FunFam" id="1.10.1200.10:FF:000005">
    <property type="entry name" value="Nonribosomal peptide synthetase 1"/>
    <property type="match status" value="3"/>
</dbReference>
<dbReference type="PROSITE" id="PS00455">
    <property type="entry name" value="AMP_BINDING"/>
    <property type="match status" value="2"/>
</dbReference>
<evidence type="ECO:0000313" key="8">
    <source>
        <dbReference type="Proteomes" id="UP000263377"/>
    </source>
</evidence>
<gene>
    <name evidence="7" type="ORF">DR950_40275</name>
</gene>
<dbReference type="FunFam" id="3.30.300.30:FF:000010">
    <property type="entry name" value="Enterobactin synthetase component F"/>
    <property type="match status" value="3"/>
</dbReference>
<dbReference type="EMBL" id="QVIG01000003">
    <property type="protein sequence ID" value="RGD55583.1"/>
    <property type="molecule type" value="Genomic_DNA"/>
</dbReference>
<dbReference type="Pfam" id="PF00668">
    <property type="entry name" value="Condensation"/>
    <property type="match status" value="6"/>
</dbReference>
<dbReference type="NCBIfam" id="TIGR01733">
    <property type="entry name" value="AA-adenyl-dom"/>
    <property type="match status" value="3"/>
</dbReference>
<dbReference type="CDD" id="cd19540">
    <property type="entry name" value="LCL_NRPS-like"/>
    <property type="match status" value="6"/>
</dbReference>
<dbReference type="Pfam" id="PF00550">
    <property type="entry name" value="PP-binding"/>
    <property type="match status" value="7"/>
</dbReference>
<comment type="cofactor">
    <cofactor evidence="1">
        <name>pantetheine 4'-phosphate</name>
        <dbReference type="ChEBI" id="CHEBI:47942"/>
    </cofactor>
</comment>
<dbReference type="FunFam" id="2.30.38.10:FF:000001">
    <property type="entry name" value="Non-ribosomal peptide synthetase PvdI"/>
    <property type="match status" value="3"/>
</dbReference>
<dbReference type="GO" id="GO:0003824">
    <property type="term" value="F:catalytic activity"/>
    <property type="evidence" value="ECO:0007669"/>
    <property type="project" value="InterPro"/>
</dbReference>
<dbReference type="Gene3D" id="3.40.50.980">
    <property type="match status" value="6"/>
</dbReference>
<sequence length="5254" mass="563093">MSIRAILFRASQSAAESSRDAGRPISLSHGRGNDMTATPGIPGCPDLTNDQNDPTKKGMDVMAQQMEPTTGQKDTAEGGRAPESAQEQLLCGLFAEVLGLPSVGVDDNFFALGGHSVIATRLISRIRSTLGAELGIRDLFRNPTVARVAEKLKEGRPARPALVAGERPEVLPLSFAQQRLWFLDQLEGASATYNSPFVFRLHGAVDVEALSGAIGDVVGRHEALRTVYPAVDGQPRQVVLPAGDVEVPFRAEPCTAEELAERISAEVLAAFNLSTGLPLRVVLFRLGEGESVLVVTLHHIASDGWSMEPLWEGVASAYRARLAGVAPGWSPLPVQYADYTLWQQGLLGGVLERQLAYWSEVLRDAPQEVALPLDRPRSGVGSRAGGLVEFGLDAGLHAELEGLARRHGVTLFMVLHAGLAALLSRLGAGTDIPIGTVVAGRSDEALDELVGFFVNTLVLRTDVSGAPTFGELLGRVRDTDLAAFTHQDLPFERLVEELNPVRSASVHPLFQVMLVLQNNSECSLQLPGLVVEPECSVAAPARFDLNLSFSEHHDAANRPAGIRAELRYAADLFDHGTVTTFAERLRRVLAAMVADPGQSVGSVEVLVGGERELVVSGWGGGGGSVPAGTVSGLFGEQVVRAPGAVAVVDGDRRLSYGELDVLSDRMAARLVESGLVRGGLVGVCLGRGADLVVALLGVLKAGGGYTLLDPEFPWERSALVVAEAGVGLVVSSSGLRGSVEGLAECVVWVDEEWEPAAGGVVPSVVVGPEDVACVMFTSGSTGRPKGVVAPHRALVGTYLGQEYCEFGPGEVFLQCSPVSWDGFALELFGALLHGAVCVLQPGQNPQPAVIEKLVVEHGVTMLQLSASLFNFLVDEHPGAFAGVRTAFTGGEAGSVAHVAKVLGLFPGLRVGNGYGPAESMGFTTCHAVTDADLAGSSLPIGRPVGNKRVFVLDEWLRPVPAGVVGEVYAAGAGLAHGYVGRAGLTAERFVANPLGVAGERMYRTGDLGRWRADGVLEYVGRADDQVKIRGFRVEPGEVAAVLLAHEAVAQAAVVAREDRPGDKRLVGYVVPVNGRDVDAAELRHFLVKRLPRHMVPSAVVVLEALPITPNGKLDQRALPAPAATAVEPGGRAPRSVQEELLCGIFAELLGLPSVGIDDDFFALGGHSLLAARLISRIRSTFGAELGIRDLFDASTVVGVAEKLKDGRPARPALVAGERPEVLPLSFAQQRLWFLDQLEGASATYNSPFAFRLHGSVDVEALRAAIGDVVGRHEALRTVYPAVDGQPRQLVLPAQDVQVPFTAVECGSDALDEAVRGAAFTPFDLSTDVPVRVVLFRLGEGESVLVVTLHHIASDGWSMEPLWEGVASAYRARLAGVAPEWSPLPVQYADYTLWQQGLLGGVLERQLAYWSEVLRDAPQEVALPLDRPRSGVASRAGGLVEFGLDAELHAELEGLARRHGVTLFMVLHAGLAALLSRLGAGTDIPIGTVVAGRSDEALDKLVGFFVNTLVLRTDVSGAPTFGELLGRVRDTDLAAFTHQDLPFERLVEELNPVRSASVHPLFQVMLVLQNNSEGSLQLPGITLESETFDTAPARFDLNFAFTEAWAADGTPGGIQVELQYAADLFDHGTVEVLGRRLGSLLTAMVADPEQLVGSVEVLVGGERELVVSGWGGGGGPVPSGTVSGLFGEQVVRAPGAVAVVDGDRRLSYGELDFLSDRMAARLVESGLVRGGLVGVCLGRGADLVVALLGVLKAGGGYTLLDPEFPRERSALVVAEAGVGLVVSSSGLRGSVEGLAECVVWVDEEWEPAAGGVVPSVVVGPEDVACVMFTSGSTGRPKGVVAPHRALVGTYLGQEYCEFGPGEVFLQCSPVSWDGFALELFGALLHGAVCVLQPGQNPQPAVIEKLVVEHGVTMLQLSASLFNFLVDEHPGAFAGVRTAFTGGEAGSVAHVAKVLGLFPGLRVGNGYGPAESMGFTTCHAVTEEDLGSSSLPIGRPVGNKRVFVLDEWLRPVPAGVVGEVYAAGAGLAHGYVGRAGLTAERFVANPLGVAGERMYRTGDLGRWRADGVLEYVGRADDQVKIRGFRVEPGEVAAVLLAHEAVAQAAVVAREDRPGDKRLVGYVVPVAGREIDPDELRRFAVGRLPRHMVPSAVVVLEALPITPNGKLDQRALPAPAAAAVEPSGRAPRSAQEEILCVVFAEVLGLPSVGIDDDFFALGGHSLLAARLISRIRSTFGAELGIRDLFDASTVVGVAEKLKDGRPARPALVAGERPEVLPLSFAQQRLWFLDQLEGASATYNSPFAFRLHGSVDVEALRAAIGDVVGRHEALRTVYPAVDGQPRQLVLPAQDVQVPFTVEPCAASEVAGRIEAEAFAVFDLSVELPLRVVLFTLGEDESVLVLTLHHIASDGWSSGPLWQGVTSAYRARLAGAAPEWEPLAVQYADYTLWQHNQLGEALDQQLAYWSEALRDAPQEVALPFDRPRPASASHEGELLEFHVGPELHAELEGLARRHGVTLFMVLHAGLAALLSRMGAGTDLPIGTVVAGRSDEALDELVGFFVNTLVLRTDVSGEPTFGELLGRVRDADLAAFTHQDLPFERLVEELNPVRSLGRHPLFQVMLVLQNNEEGSLQLPDVVVSTESFGTPPAKFDLNLTCVENRDAANAPAGITVVLQYATDLFDQGTAGLVAERLVRLLGVAVGDPEVPVSGWEVFDSPEQERYFLSRAERARAGAVEAVEVQGHRGPRTAQEEILCAFFAEVLGVPSVGIDDNFFVLGGHSLLATRLISRIRTTLNAELGIRDLFRNPTVVGVMEKLKEGRPARPALVAGERPEVLPLSFAQQRLWFLDQLEGASATYNSPFAFRLHGAVDVEALRGAIGDVVGRHEALRTIYPAVDGQPRQLVLPASEVEVPFRVEPCTADEVAGRIEAEAFATFSLSAELPLRVALFTLGTTESVLVLTLHHIASDGWSSGPLWQGVTSAYRARLAGAAPEWEPLAVQYADYTLWQHNQLGEILDEQLKYWRNALGELPQEMALPFDRSRPASASHEGELLEFHVGPELHAELDALARRHGVTLFMVLHAGLAALLSRLGAGTDLPIGTVVAGRSDEALDDLVGFFVNTLVLRTDVSGEPTFGELLGRVRDADLAAFTHQDLPFERLVEELNPVRSLGRHPLFQVMLVLQNNDEGTLQLPGLTAQPESFGTPPAKFDLNLTCVENRDAANAPAGITAVLQYATDLFDQETAGLVAERLVRLLGVAVGDPEVPVSGWEVFDSPEQERYFLSRAERARAGAVEAVEVQGHRGPRTAQEEILCAFFAEVLGVPSVGIDDNFFALGGHSLLATRLISRIRTTLNAELGIRDLFRNPTVVGVMEKLKEGRPARPALVAGERPEVLPLSFAQQRLWFLDQLEGASATYNSPFAFRLHGSVNVQALRGAIGDVVGRHEALRTIYPAVDGQPRQLVLPAQDVQVPFRLEPCTAEELAERIEAEAFTTFKLSTELPLRVVLFTATEGESVLVLTLHHIASDGWSSGPLWSGIASAYRARLAGLVPQWEPLAVQYADYTLWQHNELGATMDQQLAYWSEALRDSPQEVALPFDRPRPATASHEGELLEFHVDPGLHAELDALARRHGVTLFMVLHAALAALLSRLGAGTDIPIGTVVAGRSDEALDDLVGFFVNTLVLRTDVSAEPTFGELLGRVRDADLAAFTHQDLPFERLVEELNPVRSLGRHPLFQVLLVLQNNDEGTLQLPGLTAQPESFGTPPAKFDLNLTCVENRDAANAPSGILAVLHYATDLFDCDTMTLLADRLIRLLGVAVGDPEVPVSGWEVFDSPEQERYFLSRAERARAGAVEAVEVQGHRGPRTAQEEILCAFFAEVLGVPSVGIDDNFFALGGHSLLATRLISRIRTTLNAELGIRDLFRNPTVVGVMEKLKEGRPARPALVAGERPEVLPLSFAQQRLWFLDQLEGASATYNSPFAFRLHGAVDVEALRGAIGDVVGRHEALRTVYPAIDGQPRQLVLPAQDVQVPFRVEPCTADEAAGRIEAEAFTTFDLSAELPLRVALFTLGATESVLVLTLHHIASDGWSSGPLWQGIASAYRARLAGLVPEWEPLAVQYADYTLWQHNQLGDTMDQQLAYWSEALRGSPQEVALPFDRPRPATASHEGDLLEFHVGPELHAELDAVARRHGVTLFMVLHAALAALLSRLGAGTDIPIGTVVAGRSDQALDDLVGFFVNTLVLRTDLSDAPSFGDLLGRVRDTDLAAFTHQDLPFERLVEELNPVRSSSVHPLFQVMLVLQNNDEGTLQLPGLTAQPESFGMPPVKFDLNLTCVENRDAAGAPSGILAVLHYATELFDRDTMALLADRLLRLLTALVADPDQSIEAVDILSPAERRQILVEWNDTTRVPADTGLVPEVFEGHVRRTPDATALVFQGDILTFHQLNAQANRLARLLIDRGVGPEQSVAVLLPRGTDLVVSLLAILKAGACYVPVDPEYPVERVGYMLDNCRPGLVITGRDTAERFAGLAGRVPHLLDLAEPSLGAELARRSDADVSDADRLAPLRPGHAAYAIFTSGSTGTPKGVLVEHRSLANLVHSHREDVYRVDIASAGRPLRAAMIGATTFDASWLLLFWLLDGHELHLVDDETRRTPELLVDYIDGERIDYLETTPTYCRQLVELGMLSEQRASRPRIVDVGGEAVDEALWDVLRRAGVTANNQYGPTECTVYSTNAVIGEYERPVIGRPIRNTRLYVLDDRLRVVPPGVPGELYIAGESLARGYLGRPGLTAERFVADPFGAAGERMYRTGDLVRWRADGALEYVGRADDQVKIRGFRIEPGEVAAVLMAHEAVAQAAVVVREDQPGEKRLVGYVVPVADRAADPEELQRFAAGRLPRHMLPSAVVVLADLPMTSHGKLDQRALPAPVAGAGGGGRAARSAQEEILCAVFAEVLGVPSVGIDDDFFLLGGHSLLAARLIGRIRTALGAEIGIRDVFDAPTVAALAGRLDDAGDGDGALATLLPLRRSSGPAARPLFCVHPAAGVSWVYSGLLRHLDGGRALYGLQARGLLAPEAVPAGLDAMVDDYLALIRSVQPQGPYALLGWSFGGVVAHELAVRLQEEGEEVEALTLMDSFPSGGGGGSAEPARELTGAEAVRALLESLGHDPESARAADGPFALLGDAALEAMARVFLANIAVLDSFKSRTFRGDVLFFEATREEPRPPVRPEDWRAHVTGRIEVHRVTGRHGEMTRPDQLAQIGPVLAAWLAGGRDRS</sequence>
<evidence type="ECO:0000256" key="1">
    <source>
        <dbReference type="ARBA" id="ARBA00001957"/>
    </source>
</evidence>
<feature type="domain" description="Carrier" evidence="6">
    <location>
        <begin position="1132"/>
        <end position="1207"/>
    </location>
</feature>
<feature type="domain" description="Carrier" evidence="6">
    <location>
        <begin position="81"/>
        <end position="156"/>
    </location>
</feature>
<dbReference type="InterPro" id="IPR001031">
    <property type="entry name" value="Thioesterase"/>
</dbReference>
<dbReference type="SUPFAM" id="SSF47336">
    <property type="entry name" value="ACP-like"/>
    <property type="match status" value="7"/>
</dbReference>
<keyword evidence="3" id="KW-0596">Phosphopantetheine</keyword>
<reference evidence="7 8" key="1">
    <citation type="submission" date="2018-08" db="EMBL/GenBank/DDBJ databases">
        <title>Diversity &amp; Physiological Properties of Lignin-Decomposing Actinobacteria from Soil.</title>
        <authorList>
            <person name="Roh S.G."/>
            <person name="Kim S.B."/>
        </authorList>
    </citation>
    <scope>NUCLEOTIDE SEQUENCE [LARGE SCALE GENOMIC DNA]</scope>
    <source>
        <strain evidence="7 8">MMS17-GH009</strain>
    </source>
</reference>
<dbReference type="SUPFAM" id="SSF56801">
    <property type="entry name" value="Acetyl-CoA synthetase-like"/>
    <property type="match status" value="3"/>
</dbReference>
<feature type="domain" description="Carrier" evidence="6">
    <location>
        <begin position="2739"/>
        <end position="2814"/>
    </location>
</feature>
<dbReference type="Pfam" id="PF13193">
    <property type="entry name" value="AMP-binding_C"/>
    <property type="match status" value="3"/>
</dbReference>
<dbReference type="InterPro" id="IPR023213">
    <property type="entry name" value="CAT-like_dom_sf"/>
</dbReference>
<dbReference type="GO" id="GO:0005829">
    <property type="term" value="C:cytosol"/>
    <property type="evidence" value="ECO:0007669"/>
    <property type="project" value="TreeGrafter"/>
</dbReference>
<evidence type="ECO:0000259" key="6">
    <source>
        <dbReference type="PROSITE" id="PS50075"/>
    </source>
</evidence>
<dbReference type="FunFam" id="1.10.1200.10:FF:000016">
    <property type="entry name" value="Non-ribosomal peptide synthase"/>
    <property type="match status" value="4"/>
</dbReference>
<dbReference type="Pfam" id="PF00975">
    <property type="entry name" value="Thioesterase"/>
    <property type="match status" value="1"/>
</dbReference>
<dbReference type="GO" id="GO:0008610">
    <property type="term" value="P:lipid biosynthetic process"/>
    <property type="evidence" value="ECO:0007669"/>
    <property type="project" value="UniProtKB-ARBA"/>
</dbReference>
<dbReference type="InterPro" id="IPR020845">
    <property type="entry name" value="AMP-binding_CS"/>
</dbReference>
<dbReference type="Gene3D" id="2.30.38.10">
    <property type="entry name" value="Luciferase, Domain 3"/>
    <property type="match status" value="3"/>
</dbReference>
<keyword evidence="4" id="KW-0597">Phosphoprotein</keyword>
<evidence type="ECO:0000256" key="3">
    <source>
        <dbReference type="ARBA" id="ARBA00022450"/>
    </source>
</evidence>
<evidence type="ECO:0000256" key="4">
    <source>
        <dbReference type="ARBA" id="ARBA00022553"/>
    </source>
</evidence>
<comment type="caution">
    <text evidence="7">The sequence shown here is derived from an EMBL/GenBank/DDBJ whole genome shotgun (WGS) entry which is preliminary data.</text>
</comment>
<dbReference type="InterPro" id="IPR006162">
    <property type="entry name" value="Ppantetheine_attach_site"/>
</dbReference>
<dbReference type="SUPFAM" id="SSF53474">
    <property type="entry name" value="alpha/beta-Hydrolases"/>
    <property type="match status" value="1"/>
</dbReference>
<dbReference type="PROSITE" id="PS00012">
    <property type="entry name" value="PHOSPHOPANTETHEINE"/>
    <property type="match status" value="6"/>
</dbReference>
<dbReference type="InterPro" id="IPR025110">
    <property type="entry name" value="AMP-bd_C"/>
</dbReference>
<dbReference type="FunFam" id="3.30.559.30:FF:000001">
    <property type="entry name" value="Non-ribosomal peptide synthetase"/>
    <property type="match status" value="1"/>
</dbReference>
<dbReference type="PROSITE" id="PS50075">
    <property type="entry name" value="CARRIER"/>
    <property type="match status" value="7"/>
</dbReference>
<dbReference type="SMART" id="SM00823">
    <property type="entry name" value="PKS_PP"/>
    <property type="match status" value="7"/>
</dbReference>
<evidence type="ECO:0000313" key="7">
    <source>
        <dbReference type="EMBL" id="RGD55583.1"/>
    </source>
</evidence>
<feature type="region of interest" description="Disordered" evidence="5">
    <location>
        <begin position="11"/>
        <end position="57"/>
    </location>
</feature>
<dbReference type="GO" id="GO:0044550">
    <property type="term" value="P:secondary metabolite biosynthetic process"/>
    <property type="evidence" value="ECO:0007669"/>
    <property type="project" value="TreeGrafter"/>
</dbReference>
<dbReference type="Gene3D" id="1.10.1200.10">
    <property type="entry name" value="ACP-like"/>
    <property type="match status" value="6"/>
</dbReference>
<dbReference type="GO" id="GO:0072330">
    <property type="term" value="P:monocarboxylic acid biosynthetic process"/>
    <property type="evidence" value="ECO:0007669"/>
    <property type="project" value="UniProtKB-ARBA"/>
</dbReference>
<dbReference type="PANTHER" id="PTHR45527">
    <property type="entry name" value="NONRIBOSOMAL PEPTIDE SYNTHETASE"/>
    <property type="match status" value="1"/>
</dbReference>
<dbReference type="Gene3D" id="3.30.559.10">
    <property type="entry name" value="Chloramphenicol acetyltransferase-like domain"/>
    <property type="match status" value="6"/>
</dbReference>
<dbReference type="InterPro" id="IPR001242">
    <property type="entry name" value="Condensation_dom"/>
</dbReference>
<dbReference type="SUPFAM" id="SSF52777">
    <property type="entry name" value="CoA-dependent acyltransferases"/>
    <property type="match status" value="12"/>
</dbReference>
<name>A0A372ZIB0_9ACTN</name>
<organism evidence="7 8">
    <name type="scientific">Kitasatospora xanthocidica</name>
    <dbReference type="NCBI Taxonomy" id="83382"/>
    <lineage>
        <taxon>Bacteria</taxon>
        <taxon>Bacillati</taxon>
        <taxon>Actinomycetota</taxon>
        <taxon>Actinomycetes</taxon>
        <taxon>Kitasatosporales</taxon>
        <taxon>Streptomycetaceae</taxon>
        <taxon>Kitasatospora</taxon>
    </lineage>
</organism>
<feature type="domain" description="Carrier" evidence="6">
    <location>
        <begin position="3295"/>
        <end position="3370"/>
    </location>
</feature>
<dbReference type="SMART" id="SM00824">
    <property type="entry name" value="PKS_TE"/>
    <property type="match status" value="1"/>
</dbReference>
<dbReference type="GO" id="GO:0017000">
    <property type="term" value="P:antibiotic biosynthetic process"/>
    <property type="evidence" value="ECO:0007669"/>
    <property type="project" value="UniProtKB-ARBA"/>
</dbReference>
<dbReference type="FunFam" id="3.40.50.980:FF:000001">
    <property type="entry name" value="Non-ribosomal peptide synthetase"/>
    <property type="match status" value="1"/>
</dbReference>
<dbReference type="InterPro" id="IPR045851">
    <property type="entry name" value="AMP-bd_C_sf"/>
</dbReference>
<protein>
    <submittedName>
        <fullName evidence="7">Amino acid adenylation domain-containing protein</fullName>
    </submittedName>
</protein>
<dbReference type="CDD" id="cd05930">
    <property type="entry name" value="A_NRPS"/>
    <property type="match status" value="1"/>
</dbReference>
<dbReference type="Gene3D" id="3.30.300.30">
    <property type="match status" value="3"/>
</dbReference>
<comment type="similarity">
    <text evidence="2">Belongs to the ATP-dependent AMP-binding enzyme family.</text>
</comment>
<dbReference type="GO" id="GO:0031177">
    <property type="term" value="F:phosphopantetheine binding"/>
    <property type="evidence" value="ECO:0007669"/>
    <property type="project" value="InterPro"/>
</dbReference>
<proteinExistence type="inferred from homology"/>
<accession>A0A372ZIB0</accession>
<dbReference type="GO" id="GO:0043041">
    <property type="term" value="P:amino acid activation for nonribosomal peptide biosynthetic process"/>
    <property type="evidence" value="ECO:0007669"/>
    <property type="project" value="TreeGrafter"/>
</dbReference>
<dbReference type="NCBIfam" id="NF003417">
    <property type="entry name" value="PRK04813.1"/>
    <property type="match status" value="3"/>
</dbReference>
<dbReference type="InterPro" id="IPR020802">
    <property type="entry name" value="TesA-like"/>
</dbReference>
<dbReference type="InterPro" id="IPR020806">
    <property type="entry name" value="PKS_PP-bd"/>
</dbReference>
<dbReference type="InterPro" id="IPR036736">
    <property type="entry name" value="ACP-like_sf"/>
</dbReference>
<feature type="domain" description="Carrier" evidence="6">
    <location>
        <begin position="3851"/>
        <end position="3926"/>
    </location>
</feature>
<evidence type="ECO:0000256" key="5">
    <source>
        <dbReference type="SAM" id="MobiDB-lite"/>
    </source>
</evidence>
<evidence type="ECO:0000256" key="2">
    <source>
        <dbReference type="ARBA" id="ARBA00006432"/>
    </source>
</evidence>
<dbReference type="Gene3D" id="3.30.559.30">
    <property type="entry name" value="Nonribosomal peptide synthetase, condensation domain"/>
    <property type="match status" value="6"/>
</dbReference>
<dbReference type="InterPro" id="IPR000873">
    <property type="entry name" value="AMP-dep_synth/lig_dom"/>
</dbReference>
<dbReference type="Proteomes" id="UP000263377">
    <property type="component" value="Unassembled WGS sequence"/>
</dbReference>
<feature type="domain" description="Carrier" evidence="6">
    <location>
        <begin position="4918"/>
        <end position="4993"/>
    </location>
</feature>
<feature type="domain" description="Carrier" evidence="6">
    <location>
        <begin position="2183"/>
        <end position="2258"/>
    </location>
</feature>
<dbReference type="Pfam" id="PF00501">
    <property type="entry name" value="AMP-binding"/>
    <property type="match status" value="3"/>
</dbReference>
<keyword evidence="8" id="KW-1185">Reference proteome</keyword>
<dbReference type="InterPro" id="IPR029058">
    <property type="entry name" value="AB_hydrolase_fold"/>
</dbReference>
<dbReference type="InterPro" id="IPR010071">
    <property type="entry name" value="AA_adenyl_dom"/>
</dbReference>